<dbReference type="InterPro" id="IPR027417">
    <property type="entry name" value="P-loop_NTPase"/>
</dbReference>
<evidence type="ECO:0000313" key="8">
    <source>
        <dbReference type="Proteomes" id="UP001152795"/>
    </source>
</evidence>
<dbReference type="SUPFAM" id="SSF52540">
    <property type="entry name" value="P-loop containing nucleoside triphosphate hydrolases"/>
    <property type="match status" value="1"/>
</dbReference>
<dbReference type="Pfam" id="PF13516">
    <property type="entry name" value="LRR_6"/>
    <property type="match status" value="6"/>
</dbReference>
<comment type="caution">
    <text evidence="7">The sequence shown here is derived from an EMBL/GenBank/DDBJ whole genome shotgun (WGS) entry which is preliminary data.</text>
</comment>
<dbReference type="Pfam" id="PF05729">
    <property type="entry name" value="NACHT"/>
    <property type="match status" value="1"/>
</dbReference>
<evidence type="ECO:0000313" key="7">
    <source>
        <dbReference type="EMBL" id="CAB4005883.1"/>
    </source>
</evidence>
<evidence type="ECO:0000256" key="5">
    <source>
        <dbReference type="ARBA" id="ARBA00022741"/>
    </source>
</evidence>
<proteinExistence type="inferred from homology"/>
<organism evidence="7 8">
    <name type="scientific">Paramuricea clavata</name>
    <name type="common">Red gorgonian</name>
    <name type="synonym">Violescent sea-whip</name>
    <dbReference type="NCBI Taxonomy" id="317549"/>
    <lineage>
        <taxon>Eukaryota</taxon>
        <taxon>Metazoa</taxon>
        <taxon>Cnidaria</taxon>
        <taxon>Anthozoa</taxon>
        <taxon>Octocorallia</taxon>
        <taxon>Malacalcyonacea</taxon>
        <taxon>Plexauridae</taxon>
        <taxon>Paramuricea</taxon>
    </lineage>
</organism>
<dbReference type="SMART" id="SM00368">
    <property type="entry name" value="LRR_RI"/>
    <property type="match status" value="11"/>
</dbReference>
<keyword evidence="3" id="KW-0963">Cytoplasm</keyword>
<evidence type="ECO:0000256" key="4">
    <source>
        <dbReference type="ARBA" id="ARBA00022737"/>
    </source>
</evidence>
<keyword evidence="5" id="KW-0547">Nucleotide-binding</keyword>
<evidence type="ECO:0000256" key="1">
    <source>
        <dbReference type="ARBA" id="ARBA00004496"/>
    </source>
</evidence>
<dbReference type="PANTHER" id="PTHR45690:SF19">
    <property type="entry name" value="NACHT, LRR AND PYD DOMAINS-CONTAINING PROTEIN 3"/>
    <property type="match status" value="1"/>
</dbReference>
<reference evidence="7" key="1">
    <citation type="submission" date="2020-04" db="EMBL/GenBank/DDBJ databases">
        <authorList>
            <person name="Alioto T."/>
            <person name="Alioto T."/>
            <person name="Gomez Garrido J."/>
        </authorList>
    </citation>
    <scope>NUCLEOTIDE SEQUENCE</scope>
    <source>
        <strain evidence="7">A484AB</strain>
    </source>
</reference>
<dbReference type="InterPro" id="IPR001611">
    <property type="entry name" value="Leu-rich_rpt"/>
</dbReference>
<dbReference type="InterPro" id="IPR032675">
    <property type="entry name" value="LRR_dom_sf"/>
</dbReference>
<dbReference type="Proteomes" id="UP001152795">
    <property type="component" value="Unassembled WGS sequence"/>
</dbReference>
<dbReference type="SUPFAM" id="SSF52047">
    <property type="entry name" value="RNI-like"/>
    <property type="match status" value="2"/>
</dbReference>
<comment type="similarity">
    <text evidence="2">Belongs to the NLRP family.</text>
</comment>
<keyword evidence="6" id="KW-0067">ATP-binding</keyword>
<dbReference type="OrthoDB" id="120976at2759"/>
<protein>
    <submittedName>
        <fullName evidence="7">NACHT, LRR and PYD domains-containing 14-like</fullName>
    </submittedName>
</protein>
<dbReference type="EMBL" id="CACRXK020005342">
    <property type="protein sequence ID" value="CAB4005883.1"/>
    <property type="molecule type" value="Genomic_DNA"/>
</dbReference>
<sequence length="1197" mass="136367">MDSWQPFIPLSSKSYSKYGRIILAVVFVLSAILIGVGYDLNEKANFRCNPNTTIAADLTAKNFVETNCYINYEKKHHRSLPVSSFVVINFGLILVMSVVYAGIANSKVEKFDTKSSENIYESWQLESSRDARIFVFPLYIVHLLLGRVIPLVLFILLIHPANFPVQFQCPWPPETSQLSTATNHNERSRNLTNVECVNPLGDKFETLATSVLCIDCFIATLAIIEVVYLLNWYRHDSDFGSDIEFCCMYLLEKRDLTIQQILKRIRKTIREDECFLNVNFGSDRRLQFRGMHVLGDLKFQFLIHEEIESKRFQRHEIYNVYLEHGDRDLVKNRLVHLFPSENTNPYSTTNSNTATNDKISNPDTLKTYDKILIIGRAGIGKTTVAKAILYRWAKSKLLEDKVVIFLRFRSFRKNKTTILKKMLRQGKGIPSGSNFEELYKFILANPKKIVLIFDGLEDIELDSKSFLQEQDEETTDDDHEEPMSMFTIYIKLLKDKLLPGAKIITTSRRDNAEYICNYFKIQFQRRLELLGFSKHDIKEYAKGFCQSKTDVCAQIWTTIKNNPEFLNLCYIPEVCDLVCLTLKECFDCPKPGRDIASLIPKTITELYQRATRVIIWETQKYKRPFGLFGTTVYLTSKLPSSPENFMKTLKRLAKFKLESSEKSFQLEAEDVSQNIISCGLLTPLPDGYYSFIHITMQEFLAACHIVDEMKDISDVTSFLSSLKDYLEKSNWHLVVQFVAGLLGEKIRTKEIDVPKDSISRSFLQWFRFLTPVKNAKNANENYKRTAILVIKFLNEMQDVQIEELCAKEMDGGGKKECNLSCLNIAPIDCIALFQFLVRIGNLNKLNLMYNQISYLGCLGLAKLIDKNVNLTSLNLTNTSLGDKGIKIICHNLNNRIRRPINLFLNSNKITAKGIKSVCDVIVRRKLNLTNLSFRGNKMTVDGAEAFSTALTHSNCMITELNLGGNELKSAGVNALCQALQHGNCKLLNLNLSNNSIKYEDIKSLCDVLKIGRCRLTTLYLNGNNLTVHEIEPLVDALRNKNCTLKKLDLSNNQLGDAGAESLSHALTDENSCKLVQLVIGNNEINDRGFEILFRALKNGNCQLTELNLYSSKLGDTGVEHLCDAIKDENCKLTTLDLSFNEIRQMGVHHLCDALKHKNCKLTNLQLVGNNMTSQDSQNLGKSKKHRRGLPLIFLEAY</sequence>
<dbReference type="Gene3D" id="3.40.50.300">
    <property type="entry name" value="P-loop containing nucleotide triphosphate hydrolases"/>
    <property type="match status" value="1"/>
</dbReference>
<dbReference type="InterPro" id="IPR007111">
    <property type="entry name" value="NACHT_NTPase"/>
</dbReference>
<evidence type="ECO:0000256" key="2">
    <source>
        <dbReference type="ARBA" id="ARBA00008665"/>
    </source>
</evidence>
<evidence type="ECO:0000256" key="6">
    <source>
        <dbReference type="ARBA" id="ARBA00022840"/>
    </source>
</evidence>
<dbReference type="AlphaFoldDB" id="A0A7D9IH52"/>
<dbReference type="PROSITE" id="PS50837">
    <property type="entry name" value="NACHT"/>
    <property type="match status" value="1"/>
</dbReference>
<accession>A0A7D9IH52</accession>
<dbReference type="PANTHER" id="PTHR45690">
    <property type="entry name" value="NACHT, LRR AND PYD DOMAINS-CONTAINING PROTEIN 12"/>
    <property type="match status" value="1"/>
</dbReference>
<comment type="subcellular location">
    <subcellularLocation>
        <location evidence="1">Cytoplasm</location>
    </subcellularLocation>
</comment>
<gene>
    <name evidence="7" type="ORF">PACLA_8A035425</name>
</gene>
<dbReference type="Gene3D" id="3.80.10.10">
    <property type="entry name" value="Ribonuclease Inhibitor"/>
    <property type="match status" value="2"/>
</dbReference>
<dbReference type="InterPro" id="IPR038359">
    <property type="entry name" value="Connexin_N_sf"/>
</dbReference>
<dbReference type="InterPro" id="IPR050637">
    <property type="entry name" value="NLRP_innate_immun_reg"/>
</dbReference>
<keyword evidence="8" id="KW-1185">Reference proteome</keyword>
<dbReference type="GO" id="GO:0005524">
    <property type="term" value="F:ATP binding"/>
    <property type="evidence" value="ECO:0007669"/>
    <property type="project" value="UniProtKB-KW"/>
</dbReference>
<dbReference type="GO" id="GO:0005829">
    <property type="term" value="C:cytosol"/>
    <property type="evidence" value="ECO:0007669"/>
    <property type="project" value="UniProtKB-SubCell"/>
</dbReference>
<name>A0A7D9IH52_PARCT</name>
<keyword evidence="4" id="KW-0677">Repeat</keyword>
<dbReference type="Gene3D" id="1.20.1440.80">
    <property type="entry name" value="Gap junction channel protein cysteine-rich domain"/>
    <property type="match status" value="1"/>
</dbReference>
<evidence type="ECO:0000256" key="3">
    <source>
        <dbReference type="ARBA" id="ARBA00022490"/>
    </source>
</evidence>